<dbReference type="PANTHER" id="PTHR13723">
    <property type="entry name" value="ADAMTS A DISINTEGRIN AND METALLOPROTEASE WITH THROMBOSPONDIN MOTIFS PROTEASE"/>
    <property type="match status" value="1"/>
</dbReference>
<dbReference type="Pfam" id="PF19030">
    <property type="entry name" value="TSP1_ADAMTS"/>
    <property type="match status" value="1"/>
</dbReference>
<dbReference type="InterPro" id="IPR036383">
    <property type="entry name" value="TSP1_rpt_sf"/>
</dbReference>
<keyword evidence="2" id="KW-0964">Secreted</keyword>
<dbReference type="Gene3D" id="2.20.100.10">
    <property type="entry name" value="Thrombospondin type-1 (TSP1) repeat"/>
    <property type="match status" value="1"/>
</dbReference>
<evidence type="ECO:0000313" key="5">
    <source>
        <dbReference type="WBParaSite" id="nOo.2.0.1.t11075-RA"/>
    </source>
</evidence>
<proteinExistence type="predicted"/>
<dbReference type="PROSITE" id="PS50092">
    <property type="entry name" value="TSP1"/>
    <property type="match status" value="1"/>
</dbReference>
<dbReference type="AlphaFoldDB" id="A0A182ESF6"/>
<name>A0A182ESF6_ONCOC</name>
<keyword evidence="4" id="KW-1185">Reference proteome</keyword>
<evidence type="ECO:0000313" key="4">
    <source>
        <dbReference type="Proteomes" id="UP000271087"/>
    </source>
</evidence>
<evidence type="ECO:0000256" key="1">
    <source>
        <dbReference type="ARBA" id="ARBA00004613"/>
    </source>
</evidence>
<dbReference type="GO" id="GO:0030198">
    <property type="term" value="P:extracellular matrix organization"/>
    <property type="evidence" value="ECO:0007669"/>
    <property type="project" value="TreeGrafter"/>
</dbReference>
<dbReference type="GO" id="GO:0006508">
    <property type="term" value="P:proteolysis"/>
    <property type="evidence" value="ECO:0007669"/>
    <property type="project" value="TreeGrafter"/>
</dbReference>
<dbReference type="EMBL" id="UYRW01007185">
    <property type="protein sequence ID" value="VDM94827.1"/>
    <property type="molecule type" value="Genomic_DNA"/>
</dbReference>
<accession>A0A182ESF6</accession>
<protein>
    <submittedName>
        <fullName evidence="5">ADAM_CR_2 domain-containing protein</fullName>
    </submittedName>
</protein>
<sequence length="174" mass="18930">MQEYFLKPSPFTTAWNDKQHFQRDGFASSTFDVDGDPGVGSGSVGIGGSGSNGIIGTQPRFFPGQWGQCSTTCGPGVATRTVECIAMQGITSNIIKLPDYECEGSPKPNVFQPCQVQPCTLNEAGNDDIPVRERSLTPTRSFKWDYSDWTACSASCLGGIISFYLNFNYKLENL</sequence>
<organism evidence="5">
    <name type="scientific">Onchocerca ochengi</name>
    <name type="common">Filarial nematode worm</name>
    <dbReference type="NCBI Taxonomy" id="42157"/>
    <lineage>
        <taxon>Eukaryota</taxon>
        <taxon>Metazoa</taxon>
        <taxon>Ecdysozoa</taxon>
        <taxon>Nematoda</taxon>
        <taxon>Chromadorea</taxon>
        <taxon>Rhabditida</taxon>
        <taxon>Spirurina</taxon>
        <taxon>Spiruromorpha</taxon>
        <taxon>Filarioidea</taxon>
        <taxon>Onchocercidae</taxon>
        <taxon>Onchocerca</taxon>
    </lineage>
</organism>
<evidence type="ECO:0000256" key="2">
    <source>
        <dbReference type="ARBA" id="ARBA00022525"/>
    </source>
</evidence>
<gene>
    <name evidence="3" type="ORF">NOO_LOCUS11075</name>
</gene>
<dbReference type="GO" id="GO:0005576">
    <property type="term" value="C:extracellular region"/>
    <property type="evidence" value="ECO:0007669"/>
    <property type="project" value="UniProtKB-SubCell"/>
</dbReference>
<dbReference type="GO" id="GO:0031012">
    <property type="term" value="C:extracellular matrix"/>
    <property type="evidence" value="ECO:0007669"/>
    <property type="project" value="TreeGrafter"/>
</dbReference>
<dbReference type="WBParaSite" id="nOo.2.0.1.t11075-RA">
    <property type="protein sequence ID" value="nOo.2.0.1.t11075-RA"/>
    <property type="gene ID" value="nOo.2.0.1.g11075"/>
</dbReference>
<reference evidence="3 4" key="2">
    <citation type="submission" date="2018-08" db="EMBL/GenBank/DDBJ databases">
        <authorList>
            <person name="Laetsch R D."/>
            <person name="Stevens L."/>
            <person name="Kumar S."/>
            <person name="Blaxter L. M."/>
        </authorList>
    </citation>
    <scope>NUCLEOTIDE SEQUENCE [LARGE SCALE GENOMIC DNA]</scope>
</reference>
<dbReference type="InterPro" id="IPR000884">
    <property type="entry name" value="TSP1_rpt"/>
</dbReference>
<comment type="subcellular location">
    <subcellularLocation>
        <location evidence="1">Secreted</location>
    </subcellularLocation>
</comment>
<dbReference type="InterPro" id="IPR050439">
    <property type="entry name" value="ADAMTS_ADAMTS-like"/>
</dbReference>
<dbReference type="GO" id="GO:0004222">
    <property type="term" value="F:metalloendopeptidase activity"/>
    <property type="evidence" value="ECO:0007669"/>
    <property type="project" value="TreeGrafter"/>
</dbReference>
<dbReference type="PANTHER" id="PTHR13723:SF20">
    <property type="entry name" value="A DISINTEGRIN AND METALLOPROTEINASE WITH THROMBOSPONDIN MOTIFS 13"/>
    <property type="match status" value="1"/>
</dbReference>
<evidence type="ECO:0000313" key="3">
    <source>
        <dbReference type="EMBL" id="VDM94827.1"/>
    </source>
</evidence>
<dbReference type="OrthoDB" id="5948003at2759"/>
<dbReference type="Proteomes" id="UP000271087">
    <property type="component" value="Unassembled WGS sequence"/>
</dbReference>
<reference evidence="5" key="1">
    <citation type="submission" date="2016-06" db="UniProtKB">
        <authorList>
            <consortium name="WormBaseParasite"/>
        </authorList>
    </citation>
    <scope>IDENTIFICATION</scope>
</reference>
<dbReference type="STRING" id="42157.A0A182ESF6"/>
<dbReference type="SUPFAM" id="SSF82895">
    <property type="entry name" value="TSP-1 type 1 repeat"/>
    <property type="match status" value="1"/>
</dbReference>